<dbReference type="SMART" id="SM00421">
    <property type="entry name" value="HTH_LUXR"/>
    <property type="match status" value="1"/>
</dbReference>
<dbReference type="InterPro" id="IPR058852">
    <property type="entry name" value="HTH_77"/>
</dbReference>
<feature type="domain" description="HTH luxR-type" evidence="1">
    <location>
        <begin position="637"/>
        <end position="702"/>
    </location>
</feature>
<dbReference type="EMBL" id="SOCP01000019">
    <property type="protein sequence ID" value="TDV41849.1"/>
    <property type="molecule type" value="Genomic_DNA"/>
</dbReference>
<evidence type="ECO:0000313" key="2">
    <source>
        <dbReference type="EMBL" id="TDV41849.1"/>
    </source>
</evidence>
<sequence length="704" mass="75024">MRACPGVTVLATSREPLGVVGETVWRVPPLSAQDAVELFRERAVQDTGALDPVRTACARLDGIPLAIELAAAWSSTLSVPEILRGLDDRFALLVSGPRGVAARQATLVASMAWSHDLLDDADRVLFRRLGVFAGGFTRETARAVCGGDMLGGLRRLVDKSLVVADTRDAVTRYRMLETIRHYAAARLAASDEQETIRDRHLATMLGLVEDLAPLLDRDKDAWRAAVEVEQDNLRAALSWRPGDPEPVRRLAAGLPWLWHLNRHGPEGLSLLRAAIDLRPDARDALQARLLAGLALVADTARPLGLEYDAAQAAYEIATEAGDTGTAQLARLLSAVGVFYLDFDTAWSLAEEARAAGTGFVVDGAVALQGMIRHLRDAHDEAEVLLRTAIDGLAARGDRGVASTALGFLASSVLYGGDVAGARELAEEGVRMARPLADYHRVGSAAAVLATVEMAAGRLDAATEALDPVIRLVAGAEHPPFVPGLARATGQLRLLAGSPEEAVTWFNRETALLGGTEDVYLAPQTLTGLAAALRAVGSVSEAVEAGERALALARRIGMPRVEADALSELALLDPARAVELHHSALAIRAEHGLWLSCADSLTALADLTDDPRLRVAPGQDVREVVEYARRARGRRGRPSSGWASLTPTEESVVRLAADGLSNPDIGTRLFMSRSTVKTHLSHVYAKLGVTNRTELANLAGQHLGT</sequence>
<dbReference type="Pfam" id="PF00196">
    <property type="entry name" value="GerE"/>
    <property type="match status" value="1"/>
</dbReference>
<dbReference type="PROSITE" id="PS00622">
    <property type="entry name" value="HTH_LUXR_1"/>
    <property type="match status" value="1"/>
</dbReference>
<dbReference type="InterPro" id="IPR000792">
    <property type="entry name" value="Tscrpt_reg_LuxR_C"/>
</dbReference>
<reference evidence="2 3" key="1">
    <citation type="submission" date="2019-03" db="EMBL/GenBank/DDBJ databases">
        <title>Genomic Encyclopedia of Archaeal and Bacterial Type Strains, Phase II (KMG-II): from individual species to whole genera.</title>
        <authorList>
            <person name="Goeker M."/>
        </authorList>
    </citation>
    <scope>NUCLEOTIDE SEQUENCE [LARGE SCALE GENOMIC DNA]</scope>
    <source>
        <strain evidence="2 3">DSM 45499</strain>
    </source>
</reference>
<dbReference type="SUPFAM" id="SSF48452">
    <property type="entry name" value="TPR-like"/>
    <property type="match status" value="2"/>
</dbReference>
<accession>A0A4R7UYA2</accession>
<dbReference type="SUPFAM" id="SSF46894">
    <property type="entry name" value="C-terminal effector domain of the bipartite response regulators"/>
    <property type="match status" value="1"/>
</dbReference>
<dbReference type="CDD" id="cd06170">
    <property type="entry name" value="LuxR_C_like"/>
    <property type="match status" value="1"/>
</dbReference>
<dbReference type="GO" id="GO:0003677">
    <property type="term" value="F:DNA binding"/>
    <property type="evidence" value="ECO:0007669"/>
    <property type="project" value="InterPro"/>
</dbReference>
<dbReference type="GO" id="GO:0006355">
    <property type="term" value="P:regulation of DNA-templated transcription"/>
    <property type="evidence" value="ECO:0007669"/>
    <property type="project" value="InterPro"/>
</dbReference>
<name>A0A4R7UYA2_9PSEU</name>
<protein>
    <submittedName>
        <fullName evidence="2">Putative ATPase</fullName>
    </submittedName>
</protein>
<dbReference type="Gene3D" id="1.10.10.10">
    <property type="entry name" value="Winged helix-like DNA-binding domain superfamily/Winged helix DNA-binding domain"/>
    <property type="match status" value="1"/>
</dbReference>
<keyword evidence="3" id="KW-1185">Reference proteome</keyword>
<dbReference type="AlphaFoldDB" id="A0A4R7UYA2"/>
<dbReference type="PRINTS" id="PR00038">
    <property type="entry name" value="HTHLUXR"/>
</dbReference>
<evidence type="ECO:0000313" key="3">
    <source>
        <dbReference type="Proteomes" id="UP000294927"/>
    </source>
</evidence>
<dbReference type="PANTHER" id="PTHR47691:SF3">
    <property type="entry name" value="HTH-TYPE TRANSCRIPTIONAL REGULATOR RV0890C-RELATED"/>
    <property type="match status" value="1"/>
</dbReference>
<proteinExistence type="predicted"/>
<comment type="caution">
    <text evidence="2">The sequence shown here is derived from an EMBL/GenBank/DDBJ whole genome shotgun (WGS) entry which is preliminary data.</text>
</comment>
<dbReference type="Proteomes" id="UP000294927">
    <property type="component" value="Unassembled WGS sequence"/>
</dbReference>
<dbReference type="InterPro" id="IPR036388">
    <property type="entry name" value="WH-like_DNA-bd_sf"/>
</dbReference>
<dbReference type="InterPro" id="IPR016032">
    <property type="entry name" value="Sig_transdc_resp-reg_C-effctor"/>
</dbReference>
<dbReference type="PANTHER" id="PTHR47691">
    <property type="entry name" value="REGULATOR-RELATED"/>
    <property type="match status" value="1"/>
</dbReference>
<dbReference type="PROSITE" id="PS50043">
    <property type="entry name" value="HTH_LUXR_2"/>
    <property type="match status" value="1"/>
</dbReference>
<dbReference type="InterPro" id="IPR011990">
    <property type="entry name" value="TPR-like_helical_dom_sf"/>
</dbReference>
<dbReference type="Pfam" id="PF25872">
    <property type="entry name" value="HTH_77"/>
    <property type="match status" value="1"/>
</dbReference>
<organism evidence="2 3">
    <name type="scientific">Actinophytocola oryzae</name>
    <dbReference type="NCBI Taxonomy" id="502181"/>
    <lineage>
        <taxon>Bacteria</taxon>
        <taxon>Bacillati</taxon>
        <taxon>Actinomycetota</taxon>
        <taxon>Actinomycetes</taxon>
        <taxon>Pseudonocardiales</taxon>
        <taxon>Pseudonocardiaceae</taxon>
    </lineage>
</organism>
<dbReference type="Gene3D" id="1.25.40.10">
    <property type="entry name" value="Tetratricopeptide repeat domain"/>
    <property type="match status" value="2"/>
</dbReference>
<gene>
    <name evidence="2" type="ORF">CLV71_119171</name>
</gene>
<evidence type="ECO:0000259" key="1">
    <source>
        <dbReference type="PROSITE" id="PS50043"/>
    </source>
</evidence>